<comment type="caution">
    <text evidence="2">The sequence shown here is derived from an EMBL/GenBank/DDBJ whole genome shotgun (WGS) entry which is preliminary data.</text>
</comment>
<dbReference type="Proteomes" id="UP001149009">
    <property type="component" value="Unassembled WGS sequence"/>
</dbReference>
<keyword evidence="3" id="KW-1185">Reference proteome</keyword>
<gene>
    <name evidence="2" type="ORF">NYR54_08220</name>
</gene>
<dbReference type="Pfam" id="PF00596">
    <property type="entry name" value="Aldolase_II"/>
    <property type="match status" value="1"/>
</dbReference>
<name>A0A9X2X8E9_9HYPH</name>
<evidence type="ECO:0000313" key="3">
    <source>
        <dbReference type="Proteomes" id="UP001149009"/>
    </source>
</evidence>
<dbReference type="Gene3D" id="3.40.225.10">
    <property type="entry name" value="Class II aldolase/adducin N-terminal domain"/>
    <property type="match status" value="1"/>
</dbReference>
<dbReference type="EMBL" id="JAODNV010000008">
    <property type="protein sequence ID" value="MCT8990279.1"/>
    <property type="molecule type" value="Genomic_DNA"/>
</dbReference>
<accession>A0A9X2X8E9</accession>
<sequence length="351" mass="37971">MTQASALPALRELSAKLGKDITRTQGAGGNTSIKAEGIMWVKASGTWLAEAEEREIFVPVAVEPLVTALEAGDERVDAAITDFVVESLNESRLRPSIETSVHAVLPQAVVAHFHCVNTIAHAVRADVHAVISERMRALPHLKWRIIPYRRPGVPLAREIARVASERPDVLILRNHGIIIAGETVEEVTAKIEAVTAALRIEPRKTPPPDLAYLSSIAGSEYRLPEDEAAHAVALDPDACRIARAGSLYPDHVIFLGTELGVLEEGETAAALQQNEEAAGGTLLRLVLVPGRGVLMASGLSSGGLVMARCLAEVALRIDPAAPVEYLGSEQEYELTHWEAEKYRQKLDRAER</sequence>
<dbReference type="RefSeq" id="WP_261515135.1">
    <property type="nucleotide sequence ID" value="NZ_JAODNV010000008.1"/>
</dbReference>
<proteinExistence type="predicted"/>
<evidence type="ECO:0000313" key="2">
    <source>
        <dbReference type="EMBL" id="MCT8990279.1"/>
    </source>
</evidence>
<dbReference type="InterPro" id="IPR001303">
    <property type="entry name" value="Aldolase_II/adducin_N"/>
</dbReference>
<evidence type="ECO:0000259" key="1">
    <source>
        <dbReference type="SMART" id="SM01007"/>
    </source>
</evidence>
<reference evidence="2" key="1">
    <citation type="submission" date="2022-08" db="EMBL/GenBank/DDBJ databases">
        <title>Chelativorans sichuanense sp. nov., a paraffin oil-degrading bacterium isolated from a mixture of oil-based drill cuttings and paddy soil.</title>
        <authorList>
            <person name="Yu J."/>
            <person name="Liu H."/>
            <person name="Chen Q."/>
        </authorList>
    </citation>
    <scope>NUCLEOTIDE SEQUENCE</scope>
    <source>
        <strain evidence="2">SCAU 2101</strain>
    </source>
</reference>
<organism evidence="2 3">
    <name type="scientific">Chelativorans petroleitrophicus</name>
    <dbReference type="NCBI Taxonomy" id="2975484"/>
    <lineage>
        <taxon>Bacteria</taxon>
        <taxon>Pseudomonadati</taxon>
        <taxon>Pseudomonadota</taxon>
        <taxon>Alphaproteobacteria</taxon>
        <taxon>Hyphomicrobiales</taxon>
        <taxon>Phyllobacteriaceae</taxon>
        <taxon>Chelativorans</taxon>
    </lineage>
</organism>
<dbReference type="InterPro" id="IPR036409">
    <property type="entry name" value="Aldolase_II/adducin_N_sf"/>
</dbReference>
<dbReference type="SMART" id="SM01007">
    <property type="entry name" value="Aldolase_II"/>
    <property type="match status" value="1"/>
</dbReference>
<dbReference type="SUPFAM" id="SSF53639">
    <property type="entry name" value="AraD/HMP-PK domain-like"/>
    <property type="match status" value="1"/>
</dbReference>
<dbReference type="AlphaFoldDB" id="A0A9X2X8E9"/>
<protein>
    <submittedName>
        <fullName evidence="2">Class II aldolase/adducin family protein</fullName>
    </submittedName>
</protein>
<feature type="domain" description="Class II aldolase/adducin N-terminal" evidence="1">
    <location>
        <begin position="9"/>
        <end position="202"/>
    </location>
</feature>